<dbReference type="InterPro" id="IPR014721">
    <property type="entry name" value="Ribsml_uS5_D2-typ_fold_subgr"/>
</dbReference>
<protein>
    <submittedName>
        <fullName evidence="3">YifB family Mg chelatase-like AAA ATPase</fullName>
    </submittedName>
</protein>
<name>A0ABY8H9F1_9MICC</name>
<evidence type="ECO:0000313" key="4">
    <source>
        <dbReference type="Proteomes" id="UP001219037"/>
    </source>
</evidence>
<dbReference type="Pfam" id="PF01078">
    <property type="entry name" value="Mg_chelatase"/>
    <property type="match status" value="1"/>
</dbReference>
<evidence type="ECO:0000256" key="1">
    <source>
        <dbReference type="ARBA" id="ARBA00006354"/>
    </source>
</evidence>
<evidence type="ECO:0000313" key="3">
    <source>
        <dbReference type="EMBL" id="WFP17784.1"/>
    </source>
</evidence>
<comment type="similarity">
    <text evidence="1">Belongs to the Mg-chelatase subunits D/I family. ComM subfamily.</text>
</comment>
<dbReference type="Pfam" id="PF13541">
    <property type="entry name" value="ChlI"/>
    <property type="match status" value="1"/>
</dbReference>
<accession>A0ABY8H9F1</accession>
<reference evidence="3 4" key="1">
    <citation type="submission" date="2023-04" db="EMBL/GenBank/DDBJ databases">
        <title>Funneling lignin-derived compounds into biodiesel using alkali-halophilic Citricoccus sp. P2.</title>
        <authorList>
            <person name="Luo C.-B."/>
        </authorList>
    </citation>
    <scope>NUCLEOTIDE SEQUENCE [LARGE SCALE GENOMIC DNA]</scope>
    <source>
        <strain evidence="3 4">P2</strain>
    </source>
</reference>
<sequence length="534" mass="57414">MDESLLGDISTVIIDDQPTRLGRAHSVALSGMSGSIVEIEADIGQSLPGFTLLGLPDQSLQEAKDRIRSAARNSGQELTRRHLTVNLIPASLHKRGSVFDLGIAMAALAADCRIEGESRPVFLAALGLDGALRHAPGILPAVMTSVAHGFTEIIVSEESAREARMVPGAHVQAFRHLSEVIRAFGGFARATVKTDEIKRPAMVDSVVPRPTLDLSDVVGQHEARFALEIAAAGGHHLMLEGPPGAGKTMLAERLPSILPELSDRTALEATALRSVASPGGSVSSLVRTAPFQAPHHSSTMASIIGGGSGMARPGAVSLAHGGVLFLDEAPEFDRRVLDALRQPLESRHVELHRSISSVTYPASFQLVLASNPCPCGWDDGTGRRCDCTSLQRRRYTSRLSGPLLDRIDIQVVVPRVTASEVTGPDAGETSAHVLARVQQAVDRQRERLNPLGVERNMELTGTLLKHPRLRLQPKALTALDGALDRGEMTARGYARVLRLAWTLADLDGRDWPDADEIDTAMNLRMQRERLRNGS</sequence>
<evidence type="ECO:0000259" key="2">
    <source>
        <dbReference type="SMART" id="SM00382"/>
    </source>
</evidence>
<dbReference type="EMBL" id="CP121252">
    <property type="protein sequence ID" value="WFP17784.1"/>
    <property type="molecule type" value="Genomic_DNA"/>
</dbReference>
<feature type="domain" description="AAA+ ATPase" evidence="2">
    <location>
        <begin position="233"/>
        <end position="417"/>
    </location>
</feature>
<dbReference type="SMART" id="SM00382">
    <property type="entry name" value="AAA"/>
    <property type="match status" value="1"/>
</dbReference>
<dbReference type="Gene3D" id="3.30.230.10">
    <property type="match status" value="1"/>
</dbReference>
<dbReference type="InterPro" id="IPR020568">
    <property type="entry name" value="Ribosomal_Su5_D2-typ_SF"/>
</dbReference>
<dbReference type="InterPro" id="IPR000523">
    <property type="entry name" value="Mg_chelatse_chII-like_cat_dom"/>
</dbReference>
<dbReference type="InterPro" id="IPR003593">
    <property type="entry name" value="AAA+_ATPase"/>
</dbReference>
<dbReference type="SUPFAM" id="SSF54211">
    <property type="entry name" value="Ribosomal protein S5 domain 2-like"/>
    <property type="match status" value="1"/>
</dbReference>
<dbReference type="Gene3D" id="3.40.50.300">
    <property type="entry name" value="P-loop containing nucleotide triphosphate hydrolases"/>
    <property type="match status" value="1"/>
</dbReference>
<dbReference type="CDD" id="cd00009">
    <property type="entry name" value="AAA"/>
    <property type="match status" value="1"/>
</dbReference>
<dbReference type="PANTHER" id="PTHR32039">
    <property type="entry name" value="MAGNESIUM-CHELATASE SUBUNIT CHLI"/>
    <property type="match status" value="1"/>
</dbReference>
<keyword evidence="4" id="KW-1185">Reference proteome</keyword>
<dbReference type="InterPro" id="IPR027417">
    <property type="entry name" value="P-loop_NTPase"/>
</dbReference>
<organism evidence="3 4">
    <name type="scientific">Citricoccus muralis</name>
    <dbReference type="NCBI Taxonomy" id="169134"/>
    <lineage>
        <taxon>Bacteria</taxon>
        <taxon>Bacillati</taxon>
        <taxon>Actinomycetota</taxon>
        <taxon>Actinomycetes</taxon>
        <taxon>Micrococcales</taxon>
        <taxon>Micrococcaceae</taxon>
        <taxon>Citricoccus</taxon>
    </lineage>
</organism>
<dbReference type="InterPro" id="IPR004482">
    <property type="entry name" value="Mg_chelat-rel"/>
</dbReference>
<dbReference type="PANTHER" id="PTHR32039:SF7">
    <property type="entry name" value="COMPETENCE PROTEIN COMM"/>
    <property type="match status" value="1"/>
</dbReference>
<dbReference type="SUPFAM" id="SSF52540">
    <property type="entry name" value="P-loop containing nucleoside triphosphate hydrolases"/>
    <property type="match status" value="1"/>
</dbReference>
<gene>
    <name evidence="3" type="ORF">P8192_06730</name>
</gene>
<dbReference type="NCBIfam" id="TIGR00368">
    <property type="entry name" value="YifB family Mg chelatase-like AAA ATPase"/>
    <property type="match status" value="1"/>
</dbReference>
<dbReference type="Proteomes" id="UP001219037">
    <property type="component" value="Chromosome"/>
</dbReference>
<proteinExistence type="inferred from homology"/>
<dbReference type="InterPro" id="IPR045006">
    <property type="entry name" value="CHLI-like"/>
</dbReference>
<dbReference type="RefSeq" id="WP_278159508.1">
    <property type="nucleotide sequence ID" value="NZ_CP121252.1"/>
</dbReference>
<dbReference type="InterPro" id="IPR025158">
    <property type="entry name" value="Mg_chelat-rel_C"/>
</dbReference>
<dbReference type="Pfam" id="PF13335">
    <property type="entry name" value="Mg_chelatase_C"/>
    <property type="match status" value="1"/>
</dbReference>